<dbReference type="WBParaSite" id="Hba_04660">
    <property type="protein sequence ID" value="Hba_04660"/>
    <property type="gene ID" value="Hba_04660"/>
</dbReference>
<dbReference type="AlphaFoldDB" id="A0A1I7WI67"/>
<feature type="compositionally biased region" description="Polar residues" evidence="1">
    <location>
        <begin position="1"/>
        <end position="14"/>
    </location>
</feature>
<evidence type="ECO:0000256" key="1">
    <source>
        <dbReference type="SAM" id="MobiDB-lite"/>
    </source>
</evidence>
<evidence type="ECO:0000313" key="2">
    <source>
        <dbReference type="Proteomes" id="UP000095283"/>
    </source>
</evidence>
<dbReference type="Proteomes" id="UP000095283">
    <property type="component" value="Unplaced"/>
</dbReference>
<protein>
    <submittedName>
        <fullName evidence="3">Uncharacterized protein</fullName>
    </submittedName>
</protein>
<accession>A0A1I7WI67</accession>
<organism evidence="2 3">
    <name type="scientific">Heterorhabditis bacteriophora</name>
    <name type="common">Entomopathogenic nematode worm</name>
    <dbReference type="NCBI Taxonomy" id="37862"/>
    <lineage>
        <taxon>Eukaryota</taxon>
        <taxon>Metazoa</taxon>
        <taxon>Ecdysozoa</taxon>
        <taxon>Nematoda</taxon>
        <taxon>Chromadorea</taxon>
        <taxon>Rhabditida</taxon>
        <taxon>Rhabditina</taxon>
        <taxon>Rhabditomorpha</taxon>
        <taxon>Strongyloidea</taxon>
        <taxon>Heterorhabditidae</taxon>
        <taxon>Heterorhabditis</taxon>
    </lineage>
</organism>
<sequence>MTLQGNSWDKSPQRQTRHTLSKKETKQYERTILFFDI</sequence>
<evidence type="ECO:0000313" key="3">
    <source>
        <dbReference type="WBParaSite" id="Hba_04660"/>
    </source>
</evidence>
<proteinExistence type="predicted"/>
<name>A0A1I7WI67_HETBA</name>
<reference evidence="3" key="1">
    <citation type="submission" date="2016-11" db="UniProtKB">
        <authorList>
            <consortium name="WormBaseParasite"/>
        </authorList>
    </citation>
    <scope>IDENTIFICATION</scope>
</reference>
<feature type="region of interest" description="Disordered" evidence="1">
    <location>
        <begin position="1"/>
        <end position="24"/>
    </location>
</feature>
<keyword evidence="2" id="KW-1185">Reference proteome</keyword>